<evidence type="ECO:0000313" key="1">
    <source>
        <dbReference type="EMBL" id="CAD8426910.1"/>
    </source>
</evidence>
<protein>
    <recommendedName>
        <fullName evidence="2">Tr-type G domain-containing protein</fullName>
    </recommendedName>
</protein>
<evidence type="ECO:0008006" key="2">
    <source>
        <dbReference type="Google" id="ProtNLM"/>
    </source>
</evidence>
<dbReference type="InterPro" id="IPR027410">
    <property type="entry name" value="TCP-1-like_intermed_sf"/>
</dbReference>
<dbReference type="Gene3D" id="1.10.560.10">
    <property type="entry name" value="GroEL-like equatorial domain"/>
    <property type="match status" value="1"/>
</dbReference>
<proteinExistence type="predicted"/>
<dbReference type="SUPFAM" id="SSF54849">
    <property type="entry name" value="GroEL-intermediate domain like"/>
    <property type="match status" value="1"/>
</dbReference>
<dbReference type="EMBL" id="HBEL01050049">
    <property type="protein sequence ID" value="CAD8426910.1"/>
    <property type="molecule type" value="Transcribed_RNA"/>
</dbReference>
<organism evidence="1">
    <name type="scientific">Proboscia inermis</name>
    <dbReference type="NCBI Taxonomy" id="420281"/>
    <lineage>
        <taxon>Eukaryota</taxon>
        <taxon>Sar</taxon>
        <taxon>Stramenopiles</taxon>
        <taxon>Ochrophyta</taxon>
        <taxon>Bacillariophyta</taxon>
        <taxon>Coscinodiscophyceae</taxon>
        <taxon>Rhizosoleniophycidae</taxon>
        <taxon>Rhizosoleniales</taxon>
        <taxon>Rhizosoleniaceae</taxon>
        <taxon>Proboscia</taxon>
    </lineage>
</organism>
<reference evidence="1" key="1">
    <citation type="submission" date="2021-01" db="EMBL/GenBank/DDBJ databases">
        <authorList>
            <person name="Corre E."/>
            <person name="Pelletier E."/>
            <person name="Niang G."/>
            <person name="Scheremetjew M."/>
            <person name="Finn R."/>
            <person name="Kale V."/>
            <person name="Holt S."/>
            <person name="Cochrane G."/>
            <person name="Meng A."/>
            <person name="Brown T."/>
            <person name="Cohen L."/>
        </authorList>
    </citation>
    <scope>NUCLEOTIDE SEQUENCE</scope>
    <source>
        <strain evidence="1">CCAP1064/1</strain>
    </source>
</reference>
<dbReference type="Gene3D" id="3.30.260.10">
    <property type="entry name" value="TCP-1-like chaperonin intermediate domain"/>
    <property type="match status" value="1"/>
</dbReference>
<dbReference type="Pfam" id="PF00118">
    <property type="entry name" value="Cpn60_TCP1"/>
    <property type="match status" value="1"/>
</dbReference>
<dbReference type="InterPro" id="IPR027413">
    <property type="entry name" value="GROEL-like_equatorial_sf"/>
</dbReference>
<dbReference type="GO" id="GO:0005524">
    <property type="term" value="F:ATP binding"/>
    <property type="evidence" value="ECO:0007669"/>
    <property type="project" value="InterPro"/>
</dbReference>
<dbReference type="AlphaFoldDB" id="A0A7S0GL69"/>
<sequence length="117" mass="13080">MRNLPLFTFVNKMDSPGLSPYEIMDQIIVWTVNHFRSKLSKKKNISGFRSALKAAVPFLKKNMVISVTELSDENLVNAAKTSMSSKILGKEADFFARMAVDAVTPSRTTGRAVWRAI</sequence>
<accession>A0A7S0GL69</accession>
<name>A0A7S0GL69_9STRA</name>
<gene>
    <name evidence="1" type="ORF">PINE0816_LOCUS23075</name>
</gene>
<dbReference type="InterPro" id="IPR002423">
    <property type="entry name" value="Cpn60/GroEL/TCP-1"/>
</dbReference>